<proteinExistence type="predicted"/>
<accession>A0A656QJJ0</accession>
<dbReference type="EMBL" id="JFHD01000009">
    <property type="protein sequence ID" value="KDR30403.1"/>
    <property type="molecule type" value="Genomic_DNA"/>
</dbReference>
<dbReference type="Proteomes" id="UP000027451">
    <property type="component" value="Unassembled WGS sequence"/>
</dbReference>
<reference evidence="2 3" key="1">
    <citation type="submission" date="2014-03" db="EMBL/GenBank/DDBJ databases">
        <title>Draft Genome Sequences of Four Burkholderia Strains.</title>
        <authorList>
            <person name="Liu X.Y."/>
            <person name="Li C.X."/>
            <person name="Xu J.H."/>
        </authorList>
    </citation>
    <scope>NUCLEOTIDE SEQUENCE [LARGE SCALE GENOMIC DNA]</scope>
    <source>
        <strain evidence="2 3">OP-1</strain>
    </source>
</reference>
<evidence type="ECO:0000313" key="2">
    <source>
        <dbReference type="EMBL" id="KDR30403.1"/>
    </source>
</evidence>
<keyword evidence="1" id="KW-0812">Transmembrane</keyword>
<evidence type="ECO:0000313" key="3">
    <source>
        <dbReference type="Proteomes" id="UP000027451"/>
    </source>
</evidence>
<keyword evidence="1" id="KW-0472">Membrane</keyword>
<feature type="transmembrane region" description="Helical" evidence="1">
    <location>
        <begin position="21"/>
        <end position="42"/>
    </location>
</feature>
<organism evidence="2 3">
    <name type="scientific">Caballeronia zhejiangensis</name>
    <dbReference type="NCBI Taxonomy" id="871203"/>
    <lineage>
        <taxon>Bacteria</taxon>
        <taxon>Pseudomonadati</taxon>
        <taxon>Pseudomonadota</taxon>
        <taxon>Betaproteobacteria</taxon>
        <taxon>Burkholderiales</taxon>
        <taxon>Burkholderiaceae</taxon>
        <taxon>Caballeronia</taxon>
    </lineage>
</organism>
<keyword evidence="3" id="KW-1185">Reference proteome</keyword>
<comment type="caution">
    <text evidence="2">The sequence shown here is derived from an EMBL/GenBank/DDBJ whole genome shotgun (WGS) entry which is preliminary data.</text>
</comment>
<protein>
    <submittedName>
        <fullName evidence="2">Uncharacterized protein</fullName>
    </submittedName>
</protein>
<dbReference type="RefSeq" id="WP_034471901.1">
    <property type="nucleotide sequence ID" value="NZ_JFHD01000009.1"/>
</dbReference>
<gene>
    <name evidence="2" type="ORF">BG60_37860</name>
</gene>
<feature type="transmembrane region" description="Helical" evidence="1">
    <location>
        <begin position="54"/>
        <end position="78"/>
    </location>
</feature>
<evidence type="ECO:0000256" key="1">
    <source>
        <dbReference type="SAM" id="Phobius"/>
    </source>
</evidence>
<sequence>MPIDFERIPPRADVPMAPRPSALLWLALLCLALCIGATITVLSWTGGSPVASAWFWLCAVGYPVLGWSFLLAASLAYGHTALHSALARNWVSEQAEQACHTAASRPLAIFGYGWRFSSDKEENSLQSLLGGKVESKLRPSGAFPGKDVHARWIDVPGEPFYPGNELGEHTRHLAVCDWLIASLLNDLAEPLADIPWDMSLHVHLCLQSRLKPERVVKHVRRELYERHPLLKTRVEYDQTLSIFATDAWLDLQDEKALHLVIAMQLREAISTLLDAGVAEVGTALLLGEPTSLKGTNVQALRLHRPARGEKNEVGNVLGLASRWGEADTKNLDSMWIQGLPADDFGEIRRAASLQEGTQWRQIEASVGDCAGAGQWLASALAAANADSTANPQLVLCAQDNELIALVCRKET</sequence>
<dbReference type="AlphaFoldDB" id="A0A656QJJ0"/>
<keyword evidence="1" id="KW-1133">Transmembrane helix</keyword>
<name>A0A656QJJ0_9BURK</name>